<evidence type="ECO:0000256" key="1">
    <source>
        <dbReference type="ARBA" id="ARBA00022670"/>
    </source>
</evidence>
<dbReference type="PANTHER" id="PTHR30217:SF6">
    <property type="entry name" value="TRNA HYDROXYLATION PROTEIN P"/>
    <property type="match status" value="1"/>
</dbReference>
<dbReference type="GO" id="GO:0016787">
    <property type="term" value="F:hydrolase activity"/>
    <property type="evidence" value="ECO:0007669"/>
    <property type="project" value="UniProtKB-KW"/>
</dbReference>
<feature type="domain" description="Peptidase family U32 C-terminal" evidence="4">
    <location>
        <begin position="348"/>
        <end position="429"/>
    </location>
</feature>
<evidence type="ECO:0000313" key="6">
    <source>
        <dbReference type="Proteomes" id="UP001497533"/>
    </source>
</evidence>
<name>A0ABP1CF70_9GAMM</name>
<organism evidence="5 6">
    <name type="scientific">Candidatus Providencia siddallii</name>
    <dbReference type="NCBI Taxonomy" id="1715285"/>
    <lineage>
        <taxon>Bacteria</taxon>
        <taxon>Pseudomonadati</taxon>
        <taxon>Pseudomonadota</taxon>
        <taxon>Gammaproteobacteria</taxon>
        <taxon>Enterobacterales</taxon>
        <taxon>Morganellaceae</taxon>
        <taxon>Providencia</taxon>
    </lineage>
</organism>
<dbReference type="Proteomes" id="UP001497533">
    <property type="component" value="Chromosome"/>
</dbReference>
<gene>
    <name evidence="5" type="primary">trhP</name>
    <name evidence="5" type="ORF">PRHACTZTBTEA_236</name>
</gene>
<keyword evidence="1" id="KW-0645">Protease</keyword>
<dbReference type="RefSeq" id="WP_341765210.1">
    <property type="nucleotide sequence ID" value="NZ_OZ034688.1"/>
</dbReference>
<keyword evidence="2 5" id="KW-0378">Hydrolase</keyword>
<evidence type="ECO:0000256" key="2">
    <source>
        <dbReference type="ARBA" id="ARBA00022801"/>
    </source>
</evidence>
<dbReference type="InterPro" id="IPR051454">
    <property type="entry name" value="RNA/ubiquinone_mod_enzymes"/>
</dbReference>
<accession>A0ABP1CF70</accession>
<evidence type="ECO:0000256" key="3">
    <source>
        <dbReference type="ARBA" id="ARBA00038374"/>
    </source>
</evidence>
<dbReference type="PROSITE" id="PS01276">
    <property type="entry name" value="PEPTIDASE_U32"/>
    <property type="match status" value="1"/>
</dbReference>
<comment type="similarity">
    <text evidence="3">Belongs to the peptidase U32 family.</text>
</comment>
<proteinExistence type="inferred from homology"/>
<sequence>MLKPELSSPAGSLKNMRYAFAYGADAVYAGEPRYSLRVRNNEFNYKNLSQGIKEAHNLNKKFYIVINIIPHNDKLKTFSKDLIKIVKLKPDALIISDPGLIMITRELFPEIKIHLSVQANTINWASVKFWKQIGLNRIILSRELSINEIFEIKKLVPDIELEVFIHGSLCMAYSGRCLLSSYINKRDSNQGACTNICRWKYNIYEYKKYRINNIENSSIFKNKIINKTFTINNNTSKEYMLLSEDEHGSYIINSKDLCAIKYIEKLIKIGINSFKIEGRTKSFYYCARTAQIYRKAINSVINGKQVSNFLISSIKKLSNRGYTEGFLNRHANHISYQNYDFSHSISSSQQFVGEFTGKFLNNFAELNVKNKFSIGDSLEIMTISKNIVFILKTLKNYKNEIINIAPGDGHVVYLKIPKNTDIKFALLIRNIKK</sequence>
<evidence type="ECO:0000259" key="4">
    <source>
        <dbReference type="Pfam" id="PF16325"/>
    </source>
</evidence>
<dbReference type="EC" id="3.4.-.-" evidence="5"/>
<dbReference type="PANTHER" id="PTHR30217">
    <property type="entry name" value="PEPTIDASE U32 FAMILY"/>
    <property type="match status" value="1"/>
</dbReference>
<evidence type="ECO:0000313" key="5">
    <source>
        <dbReference type="EMBL" id="CAL1329161.1"/>
    </source>
</evidence>
<dbReference type="Pfam" id="PF01136">
    <property type="entry name" value="Peptidase_U32"/>
    <property type="match status" value="1"/>
</dbReference>
<dbReference type="Pfam" id="PF16325">
    <property type="entry name" value="Peptidase_U32_C"/>
    <property type="match status" value="1"/>
</dbReference>
<dbReference type="Gene3D" id="2.40.30.10">
    <property type="entry name" value="Translation factors"/>
    <property type="match status" value="1"/>
</dbReference>
<dbReference type="NCBIfam" id="NF011996">
    <property type="entry name" value="PRK15452.1"/>
    <property type="match status" value="1"/>
</dbReference>
<dbReference type="EMBL" id="OZ034688">
    <property type="protein sequence ID" value="CAL1329161.1"/>
    <property type="molecule type" value="Genomic_DNA"/>
</dbReference>
<keyword evidence="6" id="KW-1185">Reference proteome</keyword>
<dbReference type="InterPro" id="IPR032525">
    <property type="entry name" value="Peptidase_U32_C"/>
</dbReference>
<dbReference type="InterPro" id="IPR001539">
    <property type="entry name" value="Peptidase_U32"/>
</dbReference>
<reference evidence="5" key="1">
    <citation type="submission" date="2024-04" db="EMBL/GenBank/DDBJ databases">
        <authorList>
            <person name="Manzano-Marin A."/>
            <person name="Manzano-Marin A."/>
            <person name="Alejandro Manzano Marin A."/>
        </authorList>
    </citation>
    <scope>NUCLEOTIDE SEQUENCE [LARGE SCALE GENOMIC DNA]</scope>
    <source>
        <strain evidence="5">TABTEA</strain>
    </source>
</reference>
<protein>
    <submittedName>
        <fullName evidence="5">tRNA hydroxylation protein P</fullName>
        <ecNumber evidence="5">3.4.-.-</ecNumber>
    </submittedName>
</protein>